<evidence type="ECO:0000313" key="8">
    <source>
        <dbReference type="EMBL" id="CUN21803.1"/>
    </source>
</evidence>
<dbReference type="OrthoDB" id="5329450at2"/>
<keyword evidence="4 6" id="KW-1133">Transmembrane helix</keyword>
<dbReference type="RefSeq" id="WP_022169688.1">
    <property type="nucleotide sequence ID" value="NZ_BLYK01000047.1"/>
</dbReference>
<dbReference type="EMBL" id="CYZL01000010">
    <property type="protein sequence ID" value="CUO21616.1"/>
    <property type="molecule type" value="Genomic_DNA"/>
</dbReference>
<dbReference type="InterPro" id="IPR004680">
    <property type="entry name" value="Cit_transptr-like_dom"/>
</dbReference>
<feature type="domain" description="Citrate transporter-like" evidence="7">
    <location>
        <begin position="19"/>
        <end position="341"/>
    </location>
</feature>
<accession>A0A174DCM0</accession>
<dbReference type="AlphaFoldDB" id="A0A174DCM0"/>
<evidence type="ECO:0000256" key="3">
    <source>
        <dbReference type="ARBA" id="ARBA00022692"/>
    </source>
</evidence>
<keyword evidence="5 6" id="KW-0472">Membrane</keyword>
<dbReference type="EMBL" id="CYYC01000075">
    <property type="protein sequence ID" value="CUN21803.1"/>
    <property type="molecule type" value="Genomic_DNA"/>
</dbReference>
<keyword evidence="3 6" id="KW-0812">Transmembrane</keyword>
<feature type="transmembrane region" description="Helical" evidence="6">
    <location>
        <begin position="65"/>
        <end position="90"/>
    </location>
</feature>
<dbReference type="GO" id="GO:0055085">
    <property type="term" value="P:transmembrane transport"/>
    <property type="evidence" value="ECO:0007669"/>
    <property type="project" value="InterPro"/>
</dbReference>
<feature type="transmembrane region" description="Helical" evidence="6">
    <location>
        <begin position="27"/>
        <end position="45"/>
    </location>
</feature>
<feature type="transmembrane region" description="Helical" evidence="6">
    <location>
        <begin position="240"/>
        <end position="267"/>
    </location>
</feature>
<sequence>MNATLIMAFILILIVVATVITKKLPFNFVLFIAPVLCALILGHSIEETSTFIVEQLASMMKSAGFMLLFAFLYFQMLTEAGVFDTIVSAITTKLGNKMNVIVIMVLTTLIGGFSILTGNFTPAYLITFPLMVPLYKKFDFDREAAFIIAQTAMSAMCFIPWGIGMAYTASSAGLDANKLAAASMPWGLCFIPAIIFQWVYFGIKHKRRVGTFQAVTTTVEAAAQQEENPNRRPKLFWVNFILFILCLVALGIFGIAPYFVFIFATVITAMLNYKDNFGEIFNKVGPMYLNILIMLLAINVYQAVFNNTGMVEALSNGLMQVCPSFLLRYLHVIMLLLCVVIIYVVPFQIFNALYPVFISIGAGFGIPAVAIIAPFVCNLSLATSSTPTNSSTYTGCALTETDVQHYCKKAVPIQTVTNAIVVLTAVLFHVLKL</sequence>
<name>A0A174DCM0_9FIRM</name>
<keyword evidence="2" id="KW-0813">Transport</keyword>
<feature type="transmembrane region" description="Helical" evidence="6">
    <location>
        <begin position="287"/>
        <end position="305"/>
    </location>
</feature>
<feature type="transmembrane region" description="Helical" evidence="6">
    <location>
        <begin position="183"/>
        <end position="203"/>
    </location>
</feature>
<gene>
    <name evidence="9" type="primary">citN</name>
    <name evidence="9" type="ORF">ERS852450_01385</name>
    <name evidence="8" type="ORF">ERS852578_02972</name>
</gene>
<evidence type="ECO:0000313" key="9">
    <source>
        <dbReference type="EMBL" id="CUO21616.1"/>
    </source>
</evidence>
<organism evidence="9 11">
    <name type="scientific">Anaerobutyricum hallii</name>
    <dbReference type="NCBI Taxonomy" id="39488"/>
    <lineage>
        <taxon>Bacteria</taxon>
        <taxon>Bacillati</taxon>
        <taxon>Bacillota</taxon>
        <taxon>Clostridia</taxon>
        <taxon>Lachnospirales</taxon>
        <taxon>Lachnospiraceae</taxon>
        <taxon>Anaerobutyricum</taxon>
    </lineage>
</organism>
<evidence type="ECO:0000256" key="4">
    <source>
        <dbReference type="ARBA" id="ARBA00022989"/>
    </source>
</evidence>
<evidence type="ECO:0000256" key="6">
    <source>
        <dbReference type="SAM" id="Phobius"/>
    </source>
</evidence>
<evidence type="ECO:0000259" key="7">
    <source>
        <dbReference type="Pfam" id="PF03600"/>
    </source>
</evidence>
<evidence type="ECO:0000256" key="2">
    <source>
        <dbReference type="ARBA" id="ARBA00022448"/>
    </source>
</evidence>
<dbReference type="Proteomes" id="UP000095390">
    <property type="component" value="Unassembled WGS sequence"/>
</dbReference>
<feature type="transmembrane region" description="Helical" evidence="6">
    <location>
        <begin position="326"/>
        <end position="346"/>
    </location>
</feature>
<evidence type="ECO:0000256" key="5">
    <source>
        <dbReference type="ARBA" id="ARBA00023136"/>
    </source>
</evidence>
<feature type="transmembrane region" description="Helical" evidence="6">
    <location>
        <begin position="102"/>
        <end position="132"/>
    </location>
</feature>
<dbReference type="Proteomes" id="UP000095679">
    <property type="component" value="Unassembled WGS sequence"/>
</dbReference>
<evidence type="ECO:0000313" key="11">
    <source>
        <dbReference type="Proteomes" id="UP000095679"/>
    </source>
</evidence>
<evidence type="ECO:0000256" key="1">
    <source>
        <dbReference type="ARBA" id="ARBA00004141"/>
    </source>
</evidence>
<reference evidence="10 11" key="1">
    <citation type="submission" date="2015-09" db="EMBL/GenBank/DDBJ databases">
        <authorList>
            <consortium name="Pathogen Informatics"/>
        </authorList>
    </citation>
    <scope>NUCLEOTIDE SEQUENCE [LARGE SCALE GENOMIC DNA]</scope>
    <source>
        <strain evidence="9 11">2789STDY5834835</strain>
        <strain evidence="8 10">2789STDY5834966</strain>
    </source>
</reference>
<feature type="transmembrane region" description="Helical" evidence="6">
    <location>
        <begin position="352"/>
        <end position="376"/>
    </location>
</feature>
<comment type="subcellular location">
    <subcellularLocation>
        <location evidence="1">Membrane</location>
        <topology evidence="1">Multi-pass membrane protein</topology>
    </subcellularLocation>
</comment>
<dbReference type="Pfam" id="PF03600">
    <property type="entry name" value="CitMHS"/>
    <property type="match status" value="1"/>
</dbReference>
<proteinExistence type="predicted"/>
<feature type="transmembrane region" description="Helical" evidence="6">
    <location>
        <begin position="144"/>
        <end position="163"/>
    </location>
</feature>
<protein>
    <submittedName>
        <fullName evidence="9">Citrate transporter</fullName>
    </submittedName>
</protein>
<dbReference type="GO" id="GO:0016020">
    <property type="term" value="C:membrane"/>
    <property type="evidence" value="ECO:0007669"/>
    <property type="project" value="UniProtKB-SubCell"/>
</dbReference>
<evidence type="ECO:0000313" key="10">
    <source>
        <dbReference type="Proteomes" id="UP000095390"/>
    </source>
</evidence>